<evidence type="ECO:0000313" key="5">
    <source>
        <dbReference type="Proteomes" id="UP000680116"/>
    </source>
</evidence>
<organism evidence="4 5">
    <name type="scientific">Novilysobacter luteus</name>
    <dbReference type="NCBI Taxonomy" id="2822368"/>
    <lineage>
        <taxon>Bacteria</taxon>
        <taxon>Pseudomonadati</taxon>
        <taxon>Pseudomonadota</taxon>
        <taxon>Gammaproteobacteria</taxon>
        <taxon>Lysobacterales</taxon>
        <taxon>Lysobacteraceae</taxon>
        <taxon>Novilysobacter</taxon>
    </lineage>
</organism>
<dbReference type="PROSITE" id="PS51257">
    <property type="entry name" value="PROKAR_LIPOPROTEIN"/>
    <property type="match status" value="1"/>
</dbReference>
<protein>
    <recommendedName>
        <fullName evidence="6">Zn-dependent hydrolase</fullName>
    </recommendedName>
</protein>
<feature type="signal peptide" evidence="3">
    <location>
        <begin position="1"/>
        <end position="24"/>
    </location>
</feature>
<evidence type="ECO:0000313" key="4">
    <source>
        <dbReference type="EMBL" id="CAG4970687.1"/>
    </source>
</evidence>
<evidence type="ECO:0000256" key="2">
    <source>
        <dbReference type="ARBA" id="ARBA00022801"/>
    </source>
</evidence>
<keyword evidence="1" id="KW-0479">Metal-binding</keyword>
<dbReference type="Gene3D" id="3.30.540.30">
    <property type="match status" value="1"/>
</dbReference>
<feature type="chain" id="PRO_5047041144" description="Zn-dependent hydrolase" evidence="3">
    <location>
        <begin position="25"/>
        <end position="586"/>
    </location>
</feature>
<sequence>MSWTRLHAHPCLHALLLACTAAMVSGCQPPATAPADATADTADKAAARPGAYAREHVGDYAVVPLEADLSAFDARGKQMIAKLVQASQVMDDLWWRQSWDGERDALLERAPDEATRELVLINFGPWDRLNEDTPFIEGIEPRPPGGTFYPVDMSKAAFESAKLPDKTSNYTLLRRKDGQLVTVPYHEAYRDDLERAAALLREAADLSADKSFADYLRMRADALLTDDFRPSDMAWMEMKTNPVDIVIGPIETYEDQLFGYKAAYEGLVLVKDQAWSERLARFAAFLPALQQGLPVDDAYKAEVPGSDADLGAYQAVYYGGSANVGGKTIAINLPNDEVVQLAKGTRRLQLENVMQAKFDRILVPIADLLIAEDQVEHVTFDAFFGNTMFHEVAHGLGIKNTLDGKGTVGDALKEYASSFEEGKADILGLYMVDALGRQGELDGGEAGEPDVATATDDRLMDSYVTFLAGILRSVRFGASDAHGKANMLRFNYFADAGAFTRDEATGRYRVDLDRMRTAMNELSAKLLTVQGDGDYAEAKRMTDTMGVVKPELEADLARLDAAGIPIDVRFEQGLEQLGLSQYAGEG</sequence>
<evidence type="ECO:0000256" key="1">
    <source>
        <dbReference type="ARBA" id="ARBA00022723"/>
    </source>
</evidence>
<dbReference type="InterPro" id="IPR039461">
    <property type="entry name" value="Peptidase_M49"/>
</dbReference>
<dbReference type="RefSeq" id="WP_215219747.1">
    <property type="nucleotide sequence ID" value="NZ_OU015430.1"/>
</dbReference>
<reference evidence="4 5" key="1">
    <citation type="submission" date="2021-04" db="EMBL/GenBank/DDBJ databases">
        <authorList>
            <person name="Rodrigo-Torres L."/>
            <person name="Arahal R. D."/>
            <person name="Lucena T."/>
        </authorList>
    </citation>
    <scope>NUCLEOTIDE SEQUENCE [LARGE SCALE GENOMIC DNA]</scope>
    <source>
        <strain evidence="4 5">CECT 30171</strain>
    </source>
</reference>
<dbReference type="PANTHER" id="PTHR23422:SF9">
    <property type="entry name" value="ZN-DEPENDENT HYDROLASE"/>
    <property type="match status" value="1"/>
</dbReference>
<evidence type="ECO:0000256" key="3">
    <source>
        <dbReference type="SAM" id="SignalP"/>
    </source>
</evidence>
<proteinExistence type="predicted"/>
<dbReference type="Proteomes" id="UP000680116">
    <property type="component" value="Chromosome"/>
</dbReference>
<accession>A0ABM8UDV4</accession>
<evidence type="ECO:0008006" key="6">
    <source>
        <dbReference type="Google" id="ProtNLM"/>
    </source>
</evidence>
<dbReference type="EMBL" id="OU015430">
    <property type="protein sequence ID" value="CAG4970687.1"/>
    <property type="molecule type" value="Genomic_DNA"/>
</dbReference>
<name>A0ABM8UDV4_9GAMM</name>
<gene>
    <name evidence="4" type="ORF">LYB30171_00786</name>
</gene>
<keyword evidence="3" id="KW-0732">Signal</keyword>
<keyword evidence="5" id="KW-1185">Reference proteome</keyword>
<dbReference type="PANTHER" id="PTHR23422">
    <property type="entry name" value="DIPEPTIDYL PEPTIDASE III-RELATED"/>
    <property type="match status" value="1"/>
</dbReference>
<keyword evidence="2" id="KW-0378">Hydrolase</keyword>
<dbReference type="Pfam" id="PF03571">
    <property type="entry name" value="Peptidase_M49"/>
    <property type="match status" value="1"/>
</dbReference>